<dbReference type="RefSeq" id="XP_004224169.1">
    <property type="nucleotide sequence ID" value="XM_004224121.1"/>
</dbReference>
<keyword evidence="2" id="KW-0472">Membrane</keyword>
<dbReference type="AlphaFoldDB" id="K6VFY6"/>
<keyword evidence="4" id="KW-1185">Reference proteome</keyword>
<accession>K6VFY6</accession>
<dbReference type="OrthoDB" id="376180at2759"/>
<reference evidence="3 4" key="1">
    <citation type="journal article" date="2012" name="Nat. Genet.">
        <title>Plasmodium cynomolgi genome sequences provide insight into Plasmodium vivax and the monkey malaria clade.</title>
        <authorList>
            <person name="Tachibana S."/>
            <person name="Sullivan S.A."/>
            <person name="Kawai S."/>
            <person name="Nakamura S."/>
            <person name="Kim H.R."/>
            <person name="Goto N."/>
            <person name="Arisue N."/>
            <person name="Palacpac N.M.Q."/>
            <person name="Honma H."/>
            <person name="Yagi M."/>
            <person name="Tougan T."/>
            <person name="Katakai Y."/>
            <person name="Kaneko O."/>
            <person name="Mita T."/>
            <person name="Kita K."/>
            <person name="Yasutomi Y."/>
            <person name="Sutton P.L."/>
            <person name="Shakhbatyan R."/>
            <person name="Horii T."/>
            <person name="Yasunaga T."/>
            <person name="Barnwell J.W."/>
            <person name="Escalante A.A."/>
            <person name="Carlton J.M."/>
            <person name="Tanabe K."/>
        </authorList>
    </citation>
    <scope>NUCLEOTIDE SEQUENCE [LARGE SCALE GENOMIC DNA]</scope>
    <source>
        <strain evidence="3 4">B</strain>
    </source>
</reference>
<evidence type="ECO:0000256" key="1">
    <source>
        <dbReference type="SAM" id="MobiDB-lite"/>
    </source>
</evidence>
<feature type="compositionally biased region" description="Basic residues" evidence="1">
    <location>
        <begin position="75"/>
        <end position="125"/>
    </location>
</feature>
<name>K6VFY6_PLACD</name>
<protein>
    <submittedName>
        <fullName evidence="3">Uncharacterized protein</fullName>
    </submittedName>
</protein>
<sequence>MKHFYKLAIVLAYIHTYFMRNRCVRKVFLAENEPDSGVKSGDGKGSYDDDVLMEEVINLLSLHALGQEEEEQKNPKKRNRKNPKKGNKKNLKRRNRKNPKKRNRKNPKKRNRKNPKKRVQLKGRMKWRLSYRQTHFLLEDIKKCKRSSEEEVQEKGTTSSASSSKDAPEEKPEKLDDLQLDEFRHVLKECDDIFFEIDDEKIEEYLKAGIHSKEKISELNNEYPLNLSKGINFDNPRAPFGVVEKNFEKKSENEIRATLYFDDFLSTPLYEFLNNTMVGELSLAKVNFFYVKERIKYQPCNNFLLNYLGTKNKPLNIDSFLCLNIGTYLSQDKCEICNFCDTRIRAIREKNVENDYTLERLKQTSVSRHLNYSERKKLREIVFHQLQNISYLRKALSFFAEKRNKIKKDAALLSQNFSLPKNYLYKDVILLTCLHYVISYAIVILKPLKIKVDGKIMIGYREFYFVSGLLNQLIFLLEFMEHNSIVSKILYDI</sequence>
<evidence type="ECO:0000313" key="3">
    <source>
        <dbReference type="EMBL" id="GAB68222.1"/>
    </source>
</evidence>
<evidence type="ECO:0000313" key="4">
    <source>
        <dbReference type="Proteomes" id="UP000006319"/>
    </source>
</evidence>
<dbReference type="EMBL" id="DF157104">
    <property type="protein sequence ID" value="GAB68222.1"/>
    <property type="molecule type" value="Genomic_DNA"/>
</dbReference>
<feature type="transmembrane region" description="Helical" evidence="2">
    <location>
        <begin position="423"/>
        <end position="443"/>
    </location>
</feature>
<keyword evidence="2" id="KW-1133">Transmembrane helix</keyword>
<keyword evidence="2" id="KW-0812">Transmembrane</keyword>
<feature type="compositionally biased region" description="Polar residues" evidence="1">
    <location>
        <begin position="155"/>
        <end position="165"/>
    </location>
</feature>
<proteinExistence type="predicted"/>
<dbReference type="PhylomeDB" id="K6VFY6"/>
<dbReference type="OMA" id="NRCVRKV"/>
<feature type="region of interest" description="Disordered" evidence="1">
    <location>
        <begin position="64"/>
        <end position="125"/>
    </location>
</feature>
<dbReference type="Proteomes" id="UP000006319">
    <property type="component" value="Chromosome 12"/>
</dbReference>
<dbReference type="KEGG" id="pcy:PCYB_127870"/>
<feature type="compositionally biased region" description="Basic and acidic residues" evidence="1">
    <location>
        <begin position="166"/>
        <end position="175"/>
    </location>
</feature>
<dbReference type="VEuPathDB" id="PlasmoDB:PCYB_127870"/>
<evidence type="ECO:0000256" key="2">
    <source>
        <dbReference type="SAM" id="Phobius"/>
    </source>
</evidence>
<dbReference type="GeneID" id="14694596"/>
<feature type="transmembrane region" description="Helical" evidence="2">
    <location>
        <begin position="463"/>
        <end position="480"/>
    </location>
</feature>
<gene>
    <name evidence="3" type="ORF">PCYB_127870</name>
</gene>
<organism evidence="3 4">
    <name type="scientific">Plasmodium cynomolgi (strain B)</name>
    <dbReference type="NCBI Taxonomy" id="1120755"/>
    <lineage>
        <taxon>Eukaryota</taxon>
        <taxon>Sar</taxon>
        <taxon>Alveolata</taxon>
        <taxon>Apicomplexa</taxon>
        <taxon>Aconoidasida</taxon>
        <taxon>Haemosporida</taxon>
        <taxon>Plasmodiidae</taxon>
        <taxon>Plasmodium</taxon>
        <taxon>Plasmodium (Plasmodium)</taxon>
    </lineage>
</organism>
<feature type="region of interest" description="Disordered" evidence="1">
    <location>
        <begin position="147"/>
        <end position="175"/>
    </location>
</feature>
<dbReference type="eggNOG" id="ENOG502QY5A">
    <property type="taxonomic scope" value="Eukaryota"/>
</dbReference>